<dbReference type="EMBL" id="CP042430">
    <property type="protein sequence ID" value="QEC46492.1"/>
    <property type="molecule type" value="Genomic_DNA"/>
</dbReference>
<evidence type="ECO:0000259" key="1">
    <source>
        <dbReference type="Pfam" id="PF00501"/>
    </source>
</evidence>
<sequence>MRDPSAAPTFGELVTLGARRSPERIAAKERDGRTRSYAELDARTNRLAQALLGAGLVRGDRVAAWMEDRLEYIELYVAAAKAGLVMVPVNARLQPAEAAYHLTDSGARALVWTGGLQEQVERLGDLGSDVLAVATDPGVRAGVQDYEALLACGEDRPPAPPAAGDLYIIGYTSGTTGRPKGAMLTHGGVVALARLNALSYRLPYFSVGALTGSMSFVATVPAHIVTHAYLGGTVVLMGQWDVALLLDTVARERATFTYVPSPLLTEFTQAAARDPRPWSTLRCILHSASRADPDKLRALAAVVGERLVEGWGMTEHSGGLMTATTADDVTGGAQTADVFATVGRAVAECAVEVVGPGGAALPHDGTTVGELVFRSPALMTGYWNRPQETAAALRGGWFHSGDLGAIDPKGYVSIVERRTDLVVTGGMNVYPSEVEACILELDGVAECAVVGLPHERWGQTVAAAVVLDGTRELGAEDVIAHCRELLASFKKPTEVVFVDALPRTASLKIQRSIVRDRLAAR</sequence>
<evidence type="ECO:0000313" key="3">
    <source>
        <dbReference type="EMBL" id="QEC46492.1"/>
    </source>
</evidence>
<dbReference type="InterPro" id="IPR045851">
    <property type="entry name" value="AMP-bd_C_sf"/>
</dbReference>
<name>A0A5B8U0L6_9ACTN</name>
<dbReference type="OrthoDB" id="4363623at2"/>
<dbReference type="PANTHER" id="PTHR43767">
    <property type="entry name" value="LONG-CHAIN-FATTY-ACID--COA LIGASE"/>
    <property type="match status" value="1"/>
</dbReference>
<dbReference type="Pfam" id="PF00501">
    <property type="entry name" value="AMP-binding"/>
    <property type="match status" value="1"/>
</dbReference>
<dbReference type="SUPFAM" id="SSF56801">
    <property type="entry name" value="Acetyl-CoA synthetase-like"/>
    <property type="match status" value="1"/>
</dbReference>
<feature type="domain" description="AMP-dependent synthetase/ligase" evidence="1">
    <location>
        <begin position="18"/>
        <end position="383"/>
    </location>
</feature>
<evidence type="ECO:0000259" key="2">
    <source>
        <dbReference type="Pfam" id="PF13193"/>
    </source>
</evidence>
<gene>
    <name evidence="3" type="ORF">FSW04_02120</name>
</gene>
<dbReference type="PROSITE" id="PS00455">
    <property type="entry name" value="AMP_BINDING"/>
    <property type="match status" value="1"/>
</dbReference>
<dbReference type="InterPro" id="IPR020845">
    <property type="entry name" value="AMP-binding_CS"/>
</dbReference>
<dbReference type="PANTHER" id="PTHR43767:SF1">
    <property type="entry name" value="NONRIBOSOMAL PEPTIDE SYNTHASE PES1 (EUROFUNG)-RELATED"/>
    <property type="match status" value="1"/>
</dbReference>
<dbReference type="InterPro" id="IPR000873">
    <property type="entry name" value="AMP-dep_synth/lig_dom"/>
</dbReference>
<dbReference type="AlphaFoldDB" id="A0A5B8U0L6"/>
<dbReference type="Proteomes" id="UP000321805">
    <property type="component" value="Chromosome"/>
</dbReference>
<proteinExistence type="predicted"/>
<protein>
    <submittedName>
        <fullName evidence="3">AMP-binding protein</fullName>
    </submittedName>
</protein>
<dbReference type="GO" id="GO:0016878">
    <property type="term" value="F:acid-thiol ligase activity"/>
    <property type="evidence" value="ECO:0007669"/>
    <property type="project" value="UniProtKB-ARBA"/>
</dbReference>
<dbReference type="RefSeq" id="WP_146915755.1">
    <property type="nucleotide sequence ID" value="NZ_CP042430.1"/>
</dbReference>
<dbReference type="Gene3D" id="3.40.50.12780">
    <property type="entry name" value="N-terminal domain of ligase-like"/>
    <property type="match status" value="1"/>
</dbReference>
<evidence type="ECO:0000313" key="4">
    <source>
        <dbReference type="Proteomes" id="UP000321805"/>
    </source>
</evidence>
<keyword evidence="4" id="KW-1185">Reference proteome</keyword>
<feature type="domain" description="AMP-binding enzyme C-terminal" evidence="2">
    <location>
        <begin position="433"/>
        <end position="508"/>
    </location>
</feature>
<dbReference type="InterPro" id="IPR042099">
    <property type="entry name" value="ANL_N_sf"/>
</dbReference>
<organism evidence="3 4">
    <name type="scientific">Baekduia soli</name>
    <dbReference type="NCBI Taxonomy" id="496014"/>
    <lineage>
        <taxon>Bacteria</taxon>
        <taxon>Bacillati</taxon>
        <taxon>Actinomycetota</taxon>
        <taxon>Thermoleophilia</taxon>
        <taxon>Solirubrobacterales</taxon>
        <taxon>Baekduiaceae</taxon>
        <taxon>Baekduia</taxon>
    </lineage>
</organism>
<dbReference type="InterPro" id="IPR025110">
    <property type="entry name" value="AMP-bd_C"/>
</dbReference>
<dbReference type="Gene3D" id="3.30.300.30">
    <property type="match status" value="1"/>
</dbReference>
<dbReference type="InterPro" id="IPR050237">
    <property type="entry name" value="ATP-dep_AMP-bd_enzyme"/>
</dbReference>
<dbReference type="KEGG" id="bsol:FSW04_02120"/>
<reference evidence="3 4" key="1">
    <citation type="journal article" date="2018" name="J. Microbiol.">
        <title>Baekduia soli gen. nov., sp. nov., a novel bacterium isolated from the soil of Baekdu Mountain and proposal of a novel family name, Baekduiaceae fam. nov.</title>
        <authorList>
            <person name="An D.S."/>
            <person name="Siddiqi M.Z."/>
            <person name="Kim K.H."/>
            <person name="Yu H.S."/>
            <person name="Im W.T."/>
        </authorList>
    </citation>
    <scope>NUCLEOTIDE SEQUENCE [LARGE SCALE GENOMIC DNA]</scope>
    <source>
        <strain evidence="3 4">BR7-21</strain>
    </source>
</reference>
<dbReference type="Pfam" id="PF13193">
    <property type="entry name" value="AMP-binding_C"/>
    <property type="match status" value="1"/>
</dbReference>
<accession>A0A5B8U0L6</accession>